<organism evidence="1 2">
    <name type="scientific">Callosobruchus maculatus</name>
    <name type="common">Southern cowpea weevil</name>
    <name type="synonym">Pulse bruchid</name>
    <dbReference type="NCBI Taxonomy" id="64391"/>
    <lineage>
        <taxon>Eukaryota</taxon>
        <taxon>Metazoa</taxon>
        <taxon>Ecdysozoa</taxon>
        <taxon>Arthropoda</taxon>
        <taxon>Hexapoda</taxon>
        <taxon>Insecta</taxon>
        <taxon>Pterygota</taxon>
        <taxon>Neoptera</taxon>
        <taxon>Endopterygota</taxon>
        <taxon>Coleoptera</taxon>
        <taxon>Polyphaga</taxon>
        <taxon>Cucujiformia</taxon>
        <taxon>Chrysomeloidea</taxon>
        <taxon>Chrysomelidae</taxon>
        <taxon>Bruchinae</taxon>
        <taxon>Bruchini</taxon>
        <taxon>Callosobruchus</taxon>
    </lineage>
</organism>
<keyword evidence="2" id="KW-1185">Reference proteome</keyword>
<dbReference type="Proteomes" id="UP000410492">
    <property type="component" value="Unassembled WGS sequence"/>
</dbReference>
<accession>A0A653CGT7</accession>
<dbReference type="EMBL" id="CAACVG010007772">
    <property type="protein sequence ID" value="VEN46993.1"/>
    <property type="molecule type" value="Genomic_DNA"/>
</dbReference>
<proteinExistence type="predicted"/>
<protein>
    <submittedName>
        <fullName evidence="1">Uncharacterized protein</fullName>
    </submittedName>
</protein>
<reference evidence="1 2" key="1">
    <citation type="submission" date="2019-01" db="EMBL/GenBank/DDBJ databases">
        <authorList>
            <person name="Sayadi A."/>
        </authorList>
    </citation>
    <scope>NUCLEOTIDE SEQUENCE [LARGE SCALE GENOMIC DNA]</scope>
</reference>
<dbReference type="OrthoDB" id="2115465at2759"/>
<dbReference type="PROSITE" id="PS51257">
    <property type="entry name" value="PROKAR_LIPOPROTEIN"/>
    <property type="match status" value="1"/>
</dbReference>
<evidence type="ECO:0000313" key="2">
    <source>
        <dbReference type="Proteomes" id="UP000410492"/>
    </source>
</evidence>
<gene>
    <name evidence="1" type="ORF">CALMAC_LOCUS8896</name>
</gene>
<dbReference type="AlphaFoldDB" id="A0A653CGT7"/>
<name>A0A653CGT7_CALMS</name>
<evidence type="ECO:0000313" key="1">
    <source>
        <dbReference type="EMBL" id="VEN46993.1"/>
    </source>
</evidence>
<sequence>MLMPKNVRVLSVVCICVYTLFSFSVSLMSCTLDKKI</sequence>